<dbReference type="EMBL" id="CAJOAX010001981">
    <property type="protein sequence ID" value="CAF3761466.1"/>
    <property type="molecule type" value="Genomic_DNA"/>
</dbReference>
<dbReference type="GO" id="GO:0005509">
    <property type="term" value="F:calcium ion binding"/>
    <property type="evidence" value="ECO:0007669"/>
    <property type="project" value="InterPro"/>
</dbReference>
<dbReference type="Proteomes" id="UP000663874">
    <property type="component" value="Unassembled WGS sequence"/>
</dbReference>
<dbReference type="PROSITE" id="PS50222">
    <property type="entry name" value="EF_HAND_2"/>
    <property type="match status" value="1"/>
</dbReference>
<dbReference type="SUPFAM" id="SSF47473">
    <property type="entry name" value="EF-hand"/>
    <property type="match status" value="1"/>
</dbReference>
<dbReference type="Proteomes" id="UP000663889">
    <property type="component" value="Unassembled WGS sequence"/>
</dbReference>
<evidence type="ECO:0000256" key="1">
    <source>
        <dbReference type="ARBA" id="ARBA00022837"/>
    </source>
</evidence>
<dbReference type="PROSITE" id="PS00018">
    <property type="entry name" value="EF_HAND_1"/>
    <property type="match status" value="1"/>
</dbReference>
<sequence>MGKNLSKHPTLSSKEVQGYSQMTRLQPYVIQQIYEAFMDRVGKSGRMKINDFKLVYLETNPYANAYNLDMDAERVFLMYDTDRNGVLTFNEFIIAFVHMQTGKNNSSNC</sequence>
<dbReference type="AlphaFoldDB" id="A0A813Y0I7"/>
<dbReference type="SMART" id="SM00054">
    <property type="entry name" value="EFh"/>
    <property type="match status" value="1"/>
</dbReference>
<comment type="caution">
    <text evidence="4">The sequence shown here is derived from an EMBL/GenBank/DDBJ whole genome shotgun (WGS) entry which is preliminary data.</text>
</comment>
<dbReference type="EMBL" id="CAJNOU010000390">
    <property type="protein sequence ID" value="CAF0982782.1"/>
    <property type="molecule type" value="Genomic_DNA"/>
</dbReference>
<evidence type="ECO:0000313" key="6">
    <source>
        <dbReference type="EMBL" id="CAF3761466.1"/>
    </source>
</evidence>
<proteinExistence type="predicted"/>
<dbReference type="Proteomes" id="UP000663823">
    <property type="component" value="Unassembled WGS sequence"/>
</dbReference>
<accession>A0A813Y0I7</accession>
<dbReference type="InterPro" id="IPR011992">
    <property type="entry name" value="EF-hand-dom_pair"/>
</dbReference>
<dbReference type="OrthoDB" id="191686at2759"/>
<organism evidence="4 8">
    <name type="scientific">Rotaria sordida</name>
    <dbReference type="NCBI Taxonomy" id="392033"/>
    <lineage>
        <taxon>Eukaryota</taxon>
        <taxon>Metazoa</taxon>
        <taxon>Spiralia</taxon>
        <taxon>Gnathifera</taxon>
        <taxon>Rotifera</taxon>
        <taxon>Eurotatoria</taxon>
        <taxon>Bdelloidea</taxon>
        <taxon>Philodinida</taxon>
        <taxon>Philodinidae</taxon>
        <taxon>Rotaria</taxon>
    </lineage>
</organism>
<evidence type="ECO:0000313" key="7">
    <source>
        <dbReference type="EMBL" id="CAF4036515.1"/>
    </source>
</evidence>
<evidence type="ECO:0000313" key="5">
    <source>
        <dbReference type="EMBL" id="CAF0982782.1"/>
    </source>
</evidence>
<evidence type="ECO:0000259" key="2">
    <source>
        <dbReference type="PROSITE" id="PS50222"/>
    </source>
</evidence>
<dbReference type="InterPro" id="IPR002048">
    <property type="entry name" value="EF_hand_dom"/>
</dbReference>
<dbReference type="InterPro" id="IPR018247">
    <property type="entry name" value="EF_Hand_1_Ca_BS"/>
</dbReference>
<keyword evidence="1" id="KW-0106">Calcium</keyword>
<gene>
    <name evidence="7" type="ORF">FNK824_LOCUS27936</name>
    <name evidence="6" type="ORF">OTI717_LOCUS16142</name>
    <name evidence="3" type="ORF">RFH988_LOCUS7630</name>
    <name evidence="5" type="ORF">SEV965_LOCUS9849</name>
    <name evidence="4" type="ORF">ZHD862_LOCUS6221</name>
</gene>
<dbReference type="Gene3D" id="1.10.238.10">
    <property type="entry name" value="EF-hand"/>
    <property type="match status" value="1"/>
</dbReference>
<evidence type="ECO:0000313" key="3">
    <source>
        <dbReference type="EMBL" id="CAF0874207.1"/>
    </source>
</evidence>
<evidence type="ECO:0000313" key="8">
    <source>
        <dbReference type="Proteomes" id="UP000663864"/>
    </source>
</evidence>
<dbReference type="EMBL" id="CAJNOT010000172">
    <property type="protein sequence ID" value="CAF0877748.1"/>
    <property type="molecule type" value="Genomic_DNA"/>
</dbReference>
<name>A0A813Y0I7_9BILA</name>
<protein>
    <recommendedName>
        <fullName evidence="2">EF-hand domain-containing protein</fullName>
    </recommendedName>
</protein>
<dbReference type="EMBL" id="CAJOBE010007453">
    <property type="protein sequence ID" value="CAF4036515.1"/>
    <property type="molecule type" value="Genomic_DNA"/>
</dbReference>
<dbReference type="Proteomes" id="UP000663864">
    <property type="component" value="Unassembled WGS sequence"/>
</dbReference>
<feature type="domain" description="EF-hand" evidence="2">
    <location>
        <begin position="67"/>
        <end position="102"/>
    </location>
</feature>
<dbReference type="EMBL" id="CAJNOO010000244">
    <property type="protein sequence ID" value="CAF0874207.1"/>
    <property type="molecule type" value="Genomic_DNA"/>
</dbReference>
<reference evidence="4" key="1">
    <citation type="submission" date="2021-02" db="EMBL/GenBank/DDBJ databases">
        <authorList>
            <person name="Nowell W R."/>
        </authorList>
    </citation>
    <scope>NUCLEOTIDE SEQUENCE</scope>
</reference>
<evidence type="ECO:0000313" key="4">
    <source>
        <dbReference type="EMBL" id="CAF0877748.1"/>
    </source>
</evidence>
<dbReference type="Proteomes" id="UP000663882">
    <property type="component" value="Unassembled WGS sequence"/>
</dbReference>